<dbReference type="Gene3D" id="3.30.300.20">
    <property type="match status" value="1"/>
</dbReference>
<proteinExistence type="predicted"/>
<dbReference type="Proteomes" id="UP001596083">
    <property type="component" value="Unassembled WGS sequence"/>
</dbReference>
<evidence type="ECO:0000313" key="1">
    <source>
        <dbReference type="EMBL" id="MFC5719031.1"/>
    </source>
</evidence>
<dbReference type="Pfam" id="PF02566">
    <property type="entry name" value="OsmC"/>
    <property type="match status" value="1"/>
</dbReference>
<dbReference type="InterPro" id="IPR015946">
    <property type="entry name" value="KH_dom-like_a/b"/>
</dbReference>
<organism evidence="1 2">
    <name type="scientific">Streptomyces gamaensis</name>
    <dbReference type="NCBI Taxonomy" id="1763542"/>
    <lineage>
        <taxon>Bacteria</taxon>
        <taxon>Bacillati</taxon>
        <taxon>Actinomycetota</taxon>
        <taxon>Actinomycetes</taxon>
        <taxon>Kitasatosporales</taxon>
        <taxon>Streptomycetaceae</taxon>
        <taxon>Streptomyces</taxon>
    </lineage>
</organism>
<dbReference type="PANTHER" id="PTHR42830">
    <property type="entry name" value="OSMOTICALLY INDUCIBLE FAMILY PROTEIN"/>
    <property type="match status" value="1"/>
</dbReference>
<dbReference type="InterPro" id="IPR036102">
    <property type="entry name" value="OsmC/Ohrsf"/>
</dbReference>
<dbReference type="InterPro" id="IPR052707">
    <property type="entry name" value="OsmC_Ohr_Peroxiredoxin"/>
</dbReference>
<keyword evidence="2" id="KW-1185">Reference proteome</keyword>
<dbReference type="RefSeq" id="WP_390314015.1">
    <property type="nucleotide sequence ID" value="NZ_JBHSPB010000001.1"/>
</dbReference>
<dbReference type="EMBL" id="JBHSPB010000001">
    <property type="protein sequence ID" value="MFC5719031.1"/>
    <property type="molecule type" value="Genomic_DNA"/>
</dbReference>
<reference evidence="2" key="1">
    <citation type="journal article" date="2019" name="Int. J. Syst. Evol. Microbiol.">
        <title>The Global Catalogue of Microorganisms (GCM) 10K type strain sequencing project: providing services to taxonomists for standard genome sequencing and annotation.</title>
        <authorList>
            <consortium name="The Broad Institute Genomics Platform"/>
            <consortium name="The Broad Institute Genome Sequencing Center for Infectious Disease"/>
            <person name="Wu L."/>
            <person name="Ma J."/>
        </authorList>
    </citation>
    <scope>NUCLEOTIDE SEQUENCE [LARGE SCALE GENOMIC DNA]</scope>
    <source>
        <strain evidence="2">CGMCC 4.7304</strain>
    </source>
</reference>
<dbReference type="SUPFAM" id="SSF82784">
    <property type="entry name" value="OsmC-like"/>
    <property type="match status" value="1"/>
</dbReference>
<protein>
    <submittedName>
        <fullName evidence="1">OsmC family protein</fullName>
    </submittedName>
</protein>
<dbReference type="InterPro" id="IPR003718">
    <property type="entry name" value="OsmC/Ohr_fam"/>
</dbReference>
<accession>A0ABW0YR61</accession>
<sequence length="157" mass="16999">MPKIHTYETTVNWTGNQGSGTSDYRAYGRDHEVRAPGRPVLLGSADPAFRGDPARWNPEQLLLAALSECHMLSYLHLCATAGVAVTSYTDDAHATMATTAEGGHFTEAVLRPRVEVASAESVRTATELHEAAHRACFVASSVSFPVRHEPVVTVRRA</sequence>
<comment type="caution">
    <text evidence="1">The sequence shown here is derived from an EMBL/GenBank/DDBJ whole genome shotgun (WGS) entry which is preliminary data.</text>
</comment>
<name>A0ABW0YR61_9ACTN</name>
<evidence type="ECO:0000313" key="2">
    <source>
        <dbReference type="Proteomes" id="UP001596083"/>
    </source>
</evidence>
<gene>
    <name evidence="1" type="ORF">ACFP1Z_02390</name>
</gene>
<dbReference type="PANTHER" id="PTHR42830:SF2">
    <property type="entry name" value="OSMC_OHR FAMILY PROTEIN"/>
    <property type="match status" value="1"/>
</dbReference>